<reference evidence="2" key="1">
    <citation type="journal article" date="2019" name="Nat. Commun.">
        <title>The genome of broomcorn millet.</title>
        <authorList>
            <person name="Zou C."/>
            <person name="Miki D."/>
            <person name="Li D."/>
            <person name="Tang Q."/>
            <person name="Xiao L."/>
            <person name="Rajput S."/>
            <person name="Deng P."/>
            <person name="Jia W."/>
            <person name="Huang R."/>
            <person name="Zhang M."/>
            <person name="Sun Y."/>
            <person name="Hu J."/>
            <person name="Fu X."/>
            <person name="Schnable P.S."/>
            <person name="Li F."/>
            <person name="Zhang H."/>
            <person name="Feng B."/>
            <person name="Zhu X."/>
            <person name="Liu R."/>
            <person name="Schnable J.C."/>
            <person name="Zhu J.-K."/>
            <person name="Zhang H."/>
        </authorList>
    </citation>
    <scope>NUCLEOTIDE SEQUENCE [LARGE SCALE GENOMIC DNA]</scope>
</reference>
<dbReference type="EMBL" id="PQIB02000006">
    <property type="protein sequence ID" value="RLN11361.1"/>
    <property type="molecule type" value="Genomic_DNA"/>
</dbReference>
<dbReference type="AlphaFoldDB" id="A0A3L6RWM5"/>
<organism evidence="1 2">
    <name type="scientific">Panicum miliaceum</name>
    <name type="common">Proso millet</name>
    <name type="synonym">Broomcorn millet</name>
    <dbReference type="NCBI Taxonomy" id="4540"/>
    <lineage>
        <taxon>Eukaryota</taxon>
        <taxon>Viridiplantae</taxon>
        <taxon>Streptophyta</taxon>
        <taxon>Embryophyta</taxon>
        <taxon>Tracheophyta</taxon>
        <taxon>Spermatophyta</taxon>
        <taxon>Magnoliopsida</taxon>
        <taxon>Liliopsida</taxon>
        <taxon>Poales</taxon>
        <taxon>Poaceae</taxon>
        <taxon>PACMAD clade</taxon>
        <taxon>Panicoideae</taxon>
        <taxon>Panicodae</taxon>
        <taxon>Paniceae</taxon>
        <taxon>Panicinae</taxon>
        <taxon>Panicum</taxon>
        <taxon>Panicum sect. Panicum</taxon>
    </lineage>
</organism>
<proteinExistence type="predicted"/>
<comment type="caution">
    <text evidence="1">The sequence shown here is derived from an EMBL/GenBank/DDBJ whole genome shotgun (WGS) entry which is preliminary data.</text>
</comment>
<evidence type="ECO:0000313" key="2">
    <source>
        <dbReference type="Proteomes" id="UP000275267"/>
    </source>
</evidence>
<gene>
    <name evidence="1" type="ORF">C2845_PM09G06170</name>
</gene>
<keyword evidence="2" id="KW-1185">Reference proteome</keyword>
<dbReference type="Proteomes" id="UP000275267">
    <property type="component" value="Unassembled WGS sequence"/>
</dbReference>
<protein>
    <submittedName>
        <fullName evidence="1">Uncharacterized protein</fullName>
    </submittedName>
</protein>
<evidence type="ECO:0000313" key="1">
    <source>
        <dbReference type="EMBL" id="RLN11361.1"/>
    </source>
</evidence>
<sequence>MSSCRHCSPSPAPLPFPSPRHFLPSLLPGSHIPGAASHAAVPRCRFLPTLLPGSPYRNSHLLPRCYLPWCCCGQQLVILPIWLHLALHILEALPHPNQSAGGPVMSDPASPLSSLRCRRHTRAW</sequence>
<accession>A0A3L6RWM5</accession>
<name>A0A3L6RWM5_PANMI</name>